<reference evidence="1 2" key="1">
    <citation type="submission" date="2014-08" db="EMBL/GenBank/DDBJ databases">
        <authorList>
            <person name="den Bakker H.C."/>
        </authorList>
    </citation>
    <scope>NUCLEOTIDE SEQUENCE [LARGE SCALE GENOMIC DNA]</scope>
    <source>
        <strain evidence="1 2">DSM 18334</strain>
    </source>
</reference>
<name>A0A098M3K8_9BACL</name>
<evidence type="ECO:0000313" key="1">
    <source>
        <dbReference type="EMBL" id="KGE16601.1"/>
    </source>
</evidence>
<dbReference type="InterPro" id="IPR036388">
    <property type="entry name" value="WH-like_DNA-bd_sf"/>
</dbReference>
<dbReference type="Gene3D" id="1.10.10.10">
    <property type="entry name" value="Winged helix-like DNA-binding domain superfamily/Winged helix DNA-binding domain"/>
    <property type="match status" value="1"/>
</dbReference>
<dbReference type="eggNOG" id="ENOG5032CG8">
    <property type="taxonomic scope" value="Bacteria"/>
</dbReference>
<proteinExistence type="predicted"/>
<evidence type="ECO:0000313" key="2">
    <source>
        <dbReference type="Proteomes" id="UP000029734"/>
    </source>
</evidence>
<dbReference type="AlphaFoldDB" id="A0A098M3K8"/>
<dbReference type="RefSeq" id="WP_036654627.1">
    <property type="nucleotide sequence ID" value="NZ_JQCR01000003.1"/>
</dbReference>
<sequence>MAATKTLIYQILKIIEVGKEPVLGDFEGTTLDGFHSALQQIVENKLAHNISFSRGKGKKNQALIAQTSEAKLTSQGINYIHMQESRSS</sequence>
<comment type="caution">
    <text evidence="1">The sequence shown here is derived from an EMBL/GenBank/DDBJ whole genome shotgun (WGS) entry which is preliminary data.</text>
</comment>
<accession>A0A098M3K8</accession>
<dbReference type="Proteomes" id="UP000029734">
    <property type="component" value="Unassembled WGS sequence"/>
</dbReference>
<reference evidence="1 2" key="2">
    <citation type="submission" date="2014-10" db="EMBL/GenBank/DDBJ databases">
        <title>Comparative genomics of the Paenibacillus odorifer group.</title>
        <authorList>
            <person name="Tsai Y.-C."/>
            <person name="Martin N."/>
            <person name="Korlach J."/>
            <person name="Wiedmann M."/>
        </authorList>
    </citation>
    <scope>NUCLEOTIDE SEQUENCE [LARGE SCALE GENOMIC DNA]</scope>
    <source>
        <strain evidence="1 2">DSM 18334</strain>
    </source>
</reference>
<organism evidence="1 2">
    <name type="scientific">Paenibacillus wynnii</name>
    <dbReference type="NCBI Taxonomy" id="268407"/>
    <lineage>
        <taxon>Bacteria</taxon>
        <taxon>Bacillati</taxon>
        <taxon>Bacillota</taxon>
        <taxon>Bacilli</taxon>
        <taxon>Bacillales</taxon>
        <taxon>Paenibacillaceae</taxon>
        <taxon>Paenibacillus</taxon>
    </lineage>
</organism>
<protein>
    <submittedName>
        <fullName evidence="1">Uncharacterized protein</fullName>
    </submittedName>
</protein>
<dbReference type="EMBL" id="JQCR01000003">
    <property type="protein sequence ID" value="KGE16601.1"/>
    <property type="molecule type" value="Genomic_DNA"/>
</dbReference>
<dbReference type="OrthoDB" id="2629623at2"/>
<keyword evidence="2" id="KW-1185">Reference proteome</keyword>
<gene>
    <name evidence="1" type="ORF">PWYN_17965</name>
</gene>